<proteinExistence type="predicted"/>
<dbReference type="EMBL" id="CAADFI010000070">
    <property type="protein sequence ID" value="VFJ94995.1"/>
    <property type="molecule type" value="Genomic_DNA"/>
</dbReference>
<dbReference type="AlphaFoldDB" id="A0A450UR87"/>
<sequence length="185" mass="21192">MWEDIRILQEMVKDTARVFIEENPYGKRQVTLGESRDPKDRRVTIAGLPDRAIVIEADKFPSPDAVFHCSKGECKRADFVIVADTGEKQVILCIEMKATKAPEKEIVQQLRGALCFIGYCQGIGRSFWQSPNFLENYQYRFVSIGHIGGSKKRLRISKQKGAHDTPESMLKIHRPGQRLEFKHLM</sequence>
<organism evidence="2">
    <name type="scientific">Candidatus Kentrum eta</name>
    <dbReference type="NCBI Taxonomy" id="2126337"/>
    <lineage>
        <taxon>Bacteria</taxon>
        <taxon>Pseudomonadati</taxon>
        <taxon>Pseudomonadota</taxon>
        <taxon>Gammaproteobacteria</taxon>
        <taxon>Candidatus Kentrum</taxon>
    </lineage>
</organism>
<dbReference type="EMBL" id="CAADFJ010000067">
    <property type="protein sequence ID" value="VFK01475.1"/>
    <property type="molecule type" value="Genomic_DNA"/>
</dbReference>
<gene>
    <name evidence="1" type="ORF">BECKH772A_GA0070896_100683</name>
    <name evidence="2" type="ORF">BECKH772B_GA0070898_100703</name>
    <name evidence="3" type="ORF">BECKH772C_GA0070978_100673</name>
</gene>
<reference evidence="2" key="1">
    <citation type="submission" date="2019-02" db="EMBL/GenBank/DDBJ databases">
        <authorList>
            <person name="Gruber-Vodicka R. H."/>
            <person name="Seah K. B. B."/>
        </authorList>
    </citation>
    <scope>NUCLEOTIDE SEQUENCE</scope>
    <source>
        <strain evidence="3">BECK_SA2B12</strain>
        <strain evidence="1">BECK_SA2B15</strain>
        <strain evidence="2">BECK_SA2B20</strain>
    </source>
</reference>
<name>A0A450UR87_9GAMM</name>
<dbReference type="EMBL" id="CAADFG010000068">
    <property type="protein sequence ID" value="VFJ94221.1"/>
    <property type="molecule type" value="Genomic_DNA"/>
</dbReference>
<evidence type="ECO:0000313" key="1">
    <source>
        <dbReference type="EMBL" id="VFJ94221.1"/>
    </source>
</evidence>
<protein>
    <submittedName>
        <fullName evidence="2">Uncharacterized protein</fullName>
    </submittedName>
</protein>
<evidence type="ECO:0000313" key="2">
    <source>
        <dbReference type="EMBL" id="VFJ94995.1"/>
    </source>
</evidence>
<evidence type="ECO:0000313" key="3">
    <source>
        <dbReference type="EMBL" id="VFK01475.1"/>
    </source>
</evidence>
<accession>A0A450UR87</accession>